<comment type="similarity">
    <text evidence="2">Belongs to the CDP-glycerol glycerophosphotransferase family.</text>
</comment>
<reference evidence="9" key="1">
    <citation type="journal article" date="2019" name="Int. J. Syst. Evol. Microbiol.">
        <title>The Global Catalogue of Microorganisms (GCM) 10K type strain sequencing project: providing services to taxonomists for standard genome sequencing and annotation.</title>
        <authorList>
            <consortium name="The Broad Institute Genomics Platform"/>
            <consortium name="The Broad Institute Genome Sequencing Center for Infectious Disease"/>
            <person name="Wu L."/>
            <person name="Ma J."/>
        </authorList>
    </citation>
    <scope>NUCLEOTIDE SEQUENCE [LARGE SCALE GENOMIC DNA]</scope>
    <source>
        <strain evidence="9">JCM 17316</strain>
    </source>
</reference>
<comment type="caution">
    <text evidence="8">The sequence shown here is derived from an EMBL/GenBank/DDBJ whole genome shotgun (WGS) entry which is preliminary data.</text>
</comment>
<name>A0ABP7Y0Q3_9ACTN</name>
<feature type="domain" description="Glycosyltransferase 2-like" evidence="7">
    <location>
        <begin position="6"/>
        <end position="167"/>
    </location>
</feature>
<evidence type="ECO:0000313" key="8">
    <source>
        <dbReference type="EMBL" id="GAA4128973.1"/>
    </source>
</evidence>
<dbReference type="SUPFAM" id="SSF53756">
    <property type="entry name" value="UDP-Glycosyltransferase/glycogen phosphorylase"/>
    <property type="match status" value="1"/>
</dbReference>
<keyword evidence="4" id="KW-0808">Transferase</keyword>
<dbReference type="InterPro" id="IPR029044">
    <property type="entry name" value="Nucleotide-diphossugar_trans"/>
</dbReference>
<dbReference type="CDD" id="cd00761">
    <property type="entry name" value="Glyco_tranf_GTA_type"/>
    <property type="match status" value="1"/>
</dbReference>
<keyword evidence="9" id="KW-1185">Reference proteome</keyword>
<dbReference type="InterPro" id="IPR001173">
    <property type="entry name" value="Glyco_trans_2-like"/>
</dbReference>
<dbReference type="Pfam" id="PF00535">
    <property type="entry name" value="Glycos_transf_2"/>
    <property type="match status" value="1"/>
</dbReference>
<gene>
    <name evidence="8" type="ORF">GCM10022416_05130</name>
</gene>
<accession>A0ABP7Y0Q3</accession>
<dbReference type="Pfam" id="PF04464">
    <property type="entry name" value="Glyphos_transf"/>
    <property type="match status" value="1"/>
</dbReference>
<dbReference type="Gene3D" id="3.40.50.11820">
    <property type="match status" value="1"/>
</dbReference>
<dbReference type="PANTHER" id="PTHR37316">
    <property type="entry name" value="TEICHOIC ACID GLYCEROL-PHOSPHATE PRIMASE"/>
    <property type="match status" value="1"/>
</dbReference>
<evidence type="ECO:0000256" key="2">
    <source>
        <dbReference type="ARBA" id="ARBA00010488"/>
    </source>
</evidence>
<evidence type="ECO:0000313" key="9">
    <source>
        <dbReference type="Proteomes" id="UP001500266"/>
    </source>
</evidence>
<evidence type="ECO:0000256" key="1">
    <source>
        <dbReference type="ARBA" id="ARBA00004202"/>
    </source>
</evidence>
<keyword evidence="3" id="KW-1003">Cell membrane</keyword>
<dbReference type="Proteomes" id="UP001500266">
    <property type="component" value="Unassembled WGS sequence"/>
</dbReference>
<dbReference type="InterPro" id="IPR007554">
    <property type="entry name" value="Glycerophosphate_synth"/>
</dbReference>
<comment type="subcellular location">
    <subcellularLocation>
        <location evidence="1">Cell membrane</location>
        <topology evidence="1">Peripheral membrane protein</topology>
    </subcellularLocation>
</comment>
<dbReference type="InterPro" id="IPR051612">
    <property type="entry name" value="Teichoic_Acid_Biosynth"/>
</dbReference>
<dbReference type="RefSeq" id="WP_345016966.1">
    <property type="nucleotide sequence ID" value="NZ_BAABDO010000004.1"/>
</dbReference>
<dbReference type="InterPro" id="IPR043148">
    <property type="entry name" value="TagF_C"/>
</dbReference>
<dbReference type="EMBL" id="BAABDO010000004">
    <property type="protein sequence ID" value="GAA4128973.1"/>
    <property type="molecule type" value="Genomic_DNA"/>
</dbReference>
<evidence type="ECO:0000259" key="7">
    <source>
        <dbReference type="Pfam" id="PF00535"/>
    </source>
</evidence>
<organism evidence="8 9">
    <name type="scientific">Actinomadura keratinilytica</name>
    <dbReference type="NCBI Taxonomy" id="547461"/>
    <lineage>
        <taxon>Bacteria</taxon>
        <taxon>Bacillati</taxon>
        <taxon>Actinomycetota</taxon>
        <taxon>Actinomycetes</taxon>
        <taxon>Streptosporangiales</taxon>
        <taxon>Thermomonosporaceae</taxon>
        <taxon>Actinomadura</taxon>
    </lineage>
</organism>
<evidence type="ECO:0000256" key="3">
    <source>
        <dbReference type="ARBA" id="ARBA00022475"/>
    </source>
</evidence>
<dbReference type="Gene3D" id="3.40.50.12580">
    <property type="match status" value="1"/>
</dbReference>
<keyword evidence="5" id="KW-0777">Teichoic acid biosynthesis</keyword>
<proteinExistence type="inferred from homology"/>
<protein>
    <recommendedName>
        <fullName evidence="7">Glycosyltransferase 2-like domain-containing protein</fullName>
    </recommendedName>
</protein>
<keyword evidence="6" id="KW-0472">Membrane</keyword>
<dbReference type="SUPFAM" id="SSF53448">
    <property type="entry name" value="Nucleotide-diphospho-sugar transferases"/>
    <property type="match status" value="1"/>
</dbReference>
<sequence length="1165" mass="131281">MSPLLSVVVPFYNVEMYLRPCLESIAGQTLRDLEVIMVDDGSTDGSATIAKEFAERDARFRLVQQENQGLGPARNAGVPHATGKYLAFADSDDIIPRYAYDLMVSSLEETGSDIAAGAVRRFGVDGLMHSGVHMKIFPVERKRTHVREFPELLRDRTAWNKVFRRSFWDRHDFTFPAGLYEDAPVTIPAHVLAKRVDVLHEVVYHWRVRETGARSITQRRTEPGNLGDRIRSVRSASQFLAEHAPDLKDRYDASTLRDDIRIYVNIVDQGDDQYRETFFDIVNEFLDTVDPKLFDELPAIDRLKFHAVRQRMMPELVEIVSFSKRHPERTSAIRREGKSGWYGNYPFLGDPRFPDRLYELSEDELELKTGIDEVLWRDGRLRIEGHAYIDRLNVASADDSVIEVELRRRMLRLFPKVIRPKVERVRRPDVTAGSGQATADLDWSGFAFELDPAKLGSGEGNWHVFVTVTTHGEKRRGRLAKPKGAGLWPPAHEVAPGRQVKPKYTQARELLIGVQPIRAQVTDVRGGDGTVKLTGWVRREDAVYVTDGHLLASFRQGKTTVKFPVRHTGSGAGGRVEFTASIELAELAEQTGSAEAAVTGDSIDWDVSLKTKGRGKLRLGVEADLLGLRETVAGREYDVISTKYGNLTLVERSPRLVVTGVRWLEGATIELTGSCADPRTRPDRLVMRRRRSTNTHEVPLTWDGSDFTALLDARWESFDGALPLPSGRWDLYAPGPNGDVAVGIDRQTRAALPEPRFVGVHELALRVNRDLLHLWVRTALSDDERGPYAQRTLQRRHFSSANTAPLRDLVVFESYSGRRHACNPRAVYEELKRRDLGLELVWCTSDGQFRVPDGGRTVLRGSREYYELTSAARFIVNNGPQMQGFEKRPGQVYLQTWHGTPFKHVGYDLLQGGRIAGGIAALGQFVEDVPFWDHLLSAGPHVTQILRGAFRYDGDVLETGYPRNDLLFAEDRHERALRVRERLGVPAGRRVVLYAPTWREDVWQTSGRQAELVLDTGRLAAALGDDHVVLVRQHHMVADRTVGIGDQVVDVTHYPNVTELFLIADVLVTDYSSAMFDFTATGRPILFYTPDLDFYRDELRGVYFDLAAEAPGPLLTELDEVVDTVRRIDSVGIEHAAAYRAFRDKYCPMDDGQAAARVVDRLLAR</sequence>
<dbReference type="InterPro" id="IPR043149">
    <property type="entry name" value="TagF_N"/>
</dbReference>
<evidence type="ECO:0000256" key="6">
    <source>
        <dbReference type="ARBA" id="ARBA00023136"/>
    </source>
</evidence>
<evidence type="ECO:0000256" key="4">
    <source>
        <dbReference type="ARBA" id="ARBA00022679"/>
    </source>
</evidence>
<dbReference type="PANTHER" id="PTHR37316:SF3">
    <property type="entry name" value="TEICHOIC ACID GLYCEROL-PHOSPHATE TRANSFERASE"/>
    <property type="match status" value="1"/>
</dbReference>
<evidence type="ECO:0000256" key="5">
    <source>
        <dbReference type="ARBA" id="ARBA00022944"/>
    </source>
</evidence>
<dbReference type="Gene3D" id="3.90.550.10">
    <property type="entry name" value="Spore Coat Polysaccharide Biosynthesis Protein SpsA, Chain A"/>
    <property type="match status" value="1"/>
</dbReference>